<feature type="compositionally biased region" description="Basic and acidic residues" evidence="2">
    <location>
        <begin position="1071"/>
        <end position="1098"/>
    </location>
</feature>
<dbReference type="Pfam" id="PF00566">
    <property type="entry name" value="RabGAP-TBC"/>
    <property type="match status" value="1"/>
</dbReference>
<feature type="compositionally biased region" description="Basic and acidic residues" evidence="2">
    <location>
        <begin position="1241"/>
        <end position="1257"/>
    </location>
</feature>
<feature type="compositionally biased region" description="Basic and acidic residues" evidence="2">
    <location>
        <begin position="1014"/>
        <end position="1033"/>
    </location>
</feature>
<comment type="caution">
    <text evidence="4">The sequence shown here is derived from an EMBL/GenBank/DDBJ whole genome shotgun (WGS) entry which is preliminary data.</text>
</comment>
<keyword evidence="5" id="KW-1185">Reference proteome</keyword>
<dbReference type="OrthoDB" id="5578278at2759"/>
<feature type="compositionally biased region" description="Basic and acidic residues" evidence="2">
    <location>
        <begin position="1144"/>
        <end position="1217"/>
    </location>
</feature>
<dbReference type="PROSITE" id="PS50086">
    <property type="entry name" value="TBC_RABGAP"/>
    <property type="match status" value="1"/>
</dbReference>
<organism evidence="4 5">
    <name type="scientific">Stentor coeruleus</name>
    <dbReference type="NCBI Taxonomy" id="5963"/>
    <lineage>
        <taxon>Eukaryota</taxon>
        <taxon>Sar</taxon>
        <taxon>Alveolata</taxon>
        <taxon>Ciliophora</taxon>
        <taxon>Postciliodesmatophora</taxon>
        <taxon>Heterotrichea</taxon>
        <taxon>Heterotrichida</taxon>
        <taxon>Stentoridae</taxon>
        <taxon>Stentor</taxon>
    </lineage>
</organism>
<feature type="coiled-coil region" evidence="1">
    <location>
        <begin position="363"/>
        <end position="405"/>
    </location>
</feature>
<dbReference type="EMBL" id="MPUH01000650">
    <property type="protein sequence ID" value="OMJ76105.1"/>
    <property type="molecule type" value="Genomic_DNA"/>
</dbReference>
<accession>A0A1R2BHJ0</accession>
<evidence type="ECO:0000259" key="3">
    <source>
        <dbReference type="PROSITE" id="PS50086"/>
    </source>
</evidence>
<name>A0A1R2BHJ0_9CILI</name>
<feature type="region of interest" description="Disordered" evidence="2">
    <location>
        <begin position="1071"/>
        <end position="1280"/>
    </location>
</feature>
<feature type="compositionally biased region" description="Basic and acidic residues" evidence="2">
    <location>
        <begin position="962"/>
        <end position="982"/>
    </location>
</feature>
<dbReference type="Proteomes" id="UP000187209">
    <property type="component" value="Unassembled WGS sequence"/>
</dbReference>
<sequence>MNSDDKILKTRQDPNKTSQEKKLPTWKYRHQLENKEMTFNKQEKFKEKNEDLMKNGSLDVSALGTMINKYGEYPEKYRVQIWRTILKVPGNMTYFEELVKKGIHPAMESIKLQFPLKDQKLAKNFAVVVSALAYWAPILADAEFIPAIIFPFIKLSGEDLHLAFELSMSFIYNWLYTWFENFPNPPIKYLITIEDIIKTEEPKLYQHLTNLNLTCSSYIWPILKYLFTQVMTKEEFCILADHLITRFTSPHFLISISAAYILYYQSTLRSIKNTKDLQGFFIQQNPLNVKKLLKLAISLLPKTPELECRLPLLPEYPVFTNYPDFALSLQVAVREKLIKQDQELQMKRKYIEDISKKFEKMRLDEARERREQETLLQAEAEKRKISILEEKIRLEEKQKIDLETRRLRLAEIQKLEDTIEKSLSSQESFRKKELHSLEEEINMRTRCDNYYAAAKQEDENLSMLEFKAAQRLLELMRVRNAEESMRKLKLHAQHWEREQEQRERILKSAWEVENEQRRIDLELARESKLKELELCKEYNNKRRMDVQQHLKTLERELRTMDLEKERQLRLIAEEELLRNEEYLTQLKLKQELIREQEERNFQMLLNQEKEYKAKKNQELLDEIHLEQQKQAFQLQKQREENERLEREMEKKAVNDKIFQMRQESDLIAQEKEKMIQETLRKIEMEKSAQRRLQEDLEYKKKEINERTAYQKVVRDSVDEAIQRERENFMRFKDEIQRENDRVEYERKQMHERKMHEIARQREEALNQITMPGPDVHSGFIEKIREARSEDEISNSGNYREEYEGKDIEGKTRKGYYPENRERGFVKREGWNFDRETEGRVIKEPVFKEDYGEKSRGFRRDEAGGDRLGEFREGELRKTEQIEVERKDRKPFDQFLNKESEQKPYDQFAAKNTEKKPFEQFLAKDSEKKPFEQFSSKDSKMKPSEKFLFKDSEKKTFNNFSPKDSEMKPSENFLFKDSEKKPFDNFSPEDSEKKPSENFLFKNSEKKPFGNFSPKDSEMKPSENFLFKDPEKKTFGNFSPKDSEKNPNYNFLSKDSERKPFDVFLSKDSEKKSFENFSSKDSERKPFDQFLGKESEKKPFGQFLSKESERKPFDQFLAKESEKKPFDQLLPKETEKKPFNQFLQKETEKKPFDQFLSKESEKKPFDQFLSKESEKKPFDQFVSKESDRKPSDQLFSKDSDKKPFSQEYYLSRESEKQITSHYQYQSKDSEKPPSRLQSPQEPDLKLQFKIKDLEKKSSSQEFQPSYNFSNKANSGQPMNYEYFSTPKENMFDMKKISAFTKDIKENSPDIESSSNQDYDEESSSCQECKYSDQRPNLLSRPWEESSKSSHNSIESSELRYGHNSSLGDERYYISKTQKADIDFSQEFEKPYESHSSCSYSQEHSSCMYSSSGEYCEECSCDCTSKSSSPPLGSPGHNYTSSEYSEDSYLRHSTHL</sequence>
<protein>
    <recommendedName>
        <fullName evidence="3">Rab-GAP TBC domain-containing protein</fullName>
    </recommendedName>
</protein>
<dbReference type="InterPro" id="IPR035969">
    <property type="entry name" value="Rab-GAP_TBC_sf"/>
</dbReference>
<feature type="coiled-coil region" evidence="1">
    <location>
        <begin position="543"/>
        <end position="695"/>
    </location>
</feature>
<gene>
    <name evidence="4" type="ORF">SteCoe_24581</name>
</gene>
<feature type="region of interest" description="Disordered" evidence="2">
    <location>
        <begin position="1300"/>
        <end position="1360"/>
    </location>
</feature>
<feature type="compositionally biased region" description="Low complexity" evidence="2">
    <location>
        <begin position="1423"/>
        <end position="1434"/>
    </location>
</feature>
<evidence type="ECO:0000313" key="4">
    <source>
        <dbReference type="EMBL" id="OMJ76105.1"/>
    </source>
</evidence>
<feature type="region of interest" description="Disordered" evidence="2">
    <location>
        <begin position="1"/>
        <end position="23"/>
    </location>
</feature>
<evidence type="ECO:0000256" key="2">
    <source>
        <dbReference type="SAM" id="MobiDB-lite"/>
    </source>
</evidence>
<reference evidence="4 5" key="1">
    <citation type="submission" date="2016-11" db="EMBL/GenBank/DDBJ databases">
        <title>The macronuclear genome of Stentor coeruleus: a giant cell with tiny introns.</title>
        <authorList>
            <person name="Slabodnick M."/>
            <person name="Ruby J.G."/>
            <person name="Reiff S.B."/>
            <person name="Swart E.C."/>
            <person name="Gosai S."/>
            <person name="Prabakaran S."/>
            <person name="Witkowska E."/>
            <person name="Larue G.E."/>
            <person name="Fisher S."/>
            <person name="Freeman R.M."/>
            <person name="Gunawardena J."/>
            <person name="Chu W."/>
            <person name="Stover N.A."/>
            <person name="Gregory B.D."/>
            <person name="Nowacki M."/>
            <person name="Derisi J."/>
            <person name="Roy S.W."/>
            <person name="Marshall W.F."/>
            <person name="Sood P."/>
        </authorList>
    </citation>
    <scope>NUCLEOTIDE SEQUENCE [LARGE SCALE GENOMIC DNA]</scope>
    <source>
        <strain evidence="4">WM001</strain>
    </source>
</reference>
<feature type="coiled-coil region" evidence="1">
    <location>
        <begin position="721"/>
        <end position="767"/>
    </location>
</feature>
<proteinExistence type="predicted"/>
<feature type="compositionally biased region" description="Polar residues" evidence="2">
    <location>
        <begin position="1258"/>
        <end position="1276"/>
    </location>
</feature>
<dbReference type="SUPFAM" id="SSF47923">
    <property type="entry name" value="Ypt/Rab-GAP domain of gyp1p"/>
    <property type="match status" value="1"/>
</dbReference>
<dbReference type="InterPro" id="IPR000195">
    <property type="entry name" value="Rab-GAP-TBC_dom"/>
</dbReference>
<feature type="region of interest" description="Disordered" evidence="2">
    <location>
        <begin position="853"/>
        <end position="1053"/>
    </location>
</feature>
<feature type="region of interest" description="Disordered" evidence="2">
    <location>
        <begin position="1419"/>
        <end position="1454"/>
    </location>
</feature>
<feature type="compositionally biased region" description="Basic and acidic residues" evidence="2">
    <location>
        <begin position="1105"/>
        <end position="1137"/>
    </location>
</feature>
<evidence type="ECO:0000256" key="1">
    <source>
        <dbReference type="SAM" id="Coils"/>
    </source>
</evidence>
<evidence type="ECO:0000313" key="5">
    <source>
        <dbReference type="Proteomes" id="UP000187209"/>
    </source>
</evidence>
<dbReference type="Gene3D" id="1.10.472.80">
    <property type="entry name" value="Ypt/Rab-GAP domain of gyp1p, domain 3"/>
    <property type="match status" value="1"/>
</dbReference>
<feature type="domain" description="Rab-GAP TBC" evidence="3">
    <location>
        <begin position="72"/>
        <end position="247"/>
    </location>
</feature>
<keyword evidence="1" id="KW-0175">Coiled coil</keyword>
<feature type="compositionally biased region" description="Basic and acidic residues" evidence="2">
    <location>
        <begin position="911"/>
        <end position="955"/>
    </location>
</feature>
<feature type="compositionally biased region" description="Basic and acidic residues" evidence="2">
    <location>
        <begin position="853"/>
        <end position="903"/>
    </location>
</feature>